<dbReference type="InterPro" id="IPR008042">
    <property type="entry name" value="Retrotrans_Pao"/>
</dbReference>
<dbReference type="Gene3D" id="3.10.10.10">
    <property type="entry name" value="HIV Type 1 Reverse Transcriptase, subunit A, domain 1"/>
    <property type="match status" value="1"/>
</dbReference>
<feature type="compositionally biased region" description="Polar residues" evidence="2">
    <location>
        <begin position="445"/>
        <end position="470"/>
    </location>
</feature>
<evidence type="ECO:0000256" key="2">
    <source>
        <dbReference type="SAM" id="MobiDB-lite"/>
    </source>
</evidence>
<dbReference type="Pfam" id="PF18701">
    <property type="entry name" value="DUF5641"/>
    <property type="match status" value="1"/>
</dbReference>
<protein>
    <recommendedName>
        <fullName evidence="3">Integrase catalytic domain-containing protein</fullName>
    </recommendedName>
</protein>
<feature type="domain" description="Integrase catalytic" evidence="3">
    <location>
        <begin position="2217"/>
        <end position="2406"/>
    </location>
</feature>
<name>E3MCQ8_CAERE</name>
<dbReference type="PROSITE" id="PS50994">
    <property type="entry name" value="INTEGRASE"/>
    <property type="match status" value="1"/>
</dbReference>
<feature type="compositionally biased region" description="Low complexity" evidence="2">
    <location>
        <begin position="736"/>
        <end position="753"/>
    </location>
</feature>
<dbReference type="InterPro" id="IPR043502">
    <property type="entry name" value="DNA/RNA_pol_sf"/>
</dbReference>
<dbReference type="SUPFAM" id="SSF53098">
    <property type="entry name" value="Ribonuclease H-like"/>
    <property type="match status" value="1"/>
</dbReference>
<feature type="coiled-coil region" evidence="1">
    <location>
        <begin position="86"/>
        <end position="116"/>
    </location>
</feature>
<dbReference type="eggNOG" id="KOG0017">
    <property type="taxonomic scope" value="Eukaryota"/>
</dbReference>
<dbReference type="InterPro" id="IPR000477">
    <property type="entry name" value="RT_dom"/>
</dbReference>
<gene>
    <name evidence="4" type="ORF">CRE_20220</name>
</gene>
<dbReference type="EMBL" id="DS268435">
    <property type="protein sequence ID" value="EFO98537.1"/>
    <property type="molecule type" value="Genomic_DNA"/>
</dbReference>
<evidence type="ECO:0000259" key="3">
    <source>
        <dbReference type="PROSITE" id="PS50994"/>
    </source>
</evidence>
<organism evidence="5">
    <name type="scientific">Caenorhabditis remanei</name>
    <name type="common">Caenorhabditis vulgaris</name>
    <dbReference type="NCBI Taxonomy" id="31234"/>
    <lineage>
        <taxon>Eukaryota</taxon>
        <taxon>Metazoa</taxon>
        <taxon>Ecdysozoa</taxon>
        <taxon>Nematoda</taxon>
        <taxon>Chromadorea</taxon>
        <taxon>Rhabditida</taxon>
        <taxon>Rhabditina</taxon>
        <taxon>Rhabditomorpha</taxon>
        <taxon>Rhabditoidea</taxon>
        <taxon>Rhabditidae</taxon>
        <taxon>Peloderinae</taxon>
        <taxon>Caenorhabditis</taxon>
    </lineage>
</organism>
<feature type="compositionally biased region" description="Polar residues" evidence="2">
    <location>
        <begin position="2538"/>
        <end position="2558"/>
    </location>
</feature>
<dbReference type="Pfam" id="PF00078">
    <property type="entry name" value="RVT_1"/>
    <property type="match status" value="1"/>
</dbReference>
<evidence type="ECO:0000313" key="5">
    <source>
        <dbReference type="Proteomes" id="UP000008281"/>
    </source>
</evidence>
<feature type="compositionally biased region" description="Basic and acidic residues" evidence="2">
    <location>
        <begin position="433"/>
        <end position="444"/>
    </location>
</feature>
<dbReference type="InParanoid" id="E3MCQ8"/>
<dbReference type="InterPro" id="IPR043128">
    <property type="entry name" value="Rev_trsase/Diguanyl_cyclase"/>
</dbReference>
<dbReference type="STRING" id="31234.E3MCQ8"/>
<dbReference type="InterPro" id="IPR021109">
    <property type="entry name" value="Peptidase_aspartic_dom_sf"/>
</dbReference>
<feature type="compositionally biased region" description="Basic and acidic residues" evidence="2">
    <location>
        <begin position="2559"/>
        <end position="2568"/>
    </location>
</feature>
<sequence>MAPTPRIQTLAQRAGRLKTCITRVIDGSKQVLEYVDQWEADRKAACQAAEHESRGHPIPDLAVTTDALNTLISMETQLEGLPQILQDKAAKLVEEAEENNEEWEELENLCKLAVEEREDQRKHLLIAVRAKIEMFRELHDASEETVPPPPLSPQQVLHIMAESIDAPNQEPIVTSPMKYPLYHELHMVNSTGMNGNNSELSTEASQLPDRIHDLNLNGTLENQTRAADTPILNSNALISPELGGLPAGNIVYQPNNMRQKGRQNINENSNYLAAAGVNQSNMNSQSGPVRRDISNNLHNNIGQPRFEYSEENQQNNCHERNFNGNEHSEYYQQQQRYNRMRYSEYPDHLINQSQYHYQQNQNRQVQGNWNNQQIPGKRCEVCEGDHEITLCNQNNEVVARVCIKIGICPKCRTGGHPVTGCPLLYLEKEQARMNTEKNHEESRNRNQFNDQESNQDNRNSTHQHRANNQPRYAERKNEILERELARHVATIKPFTGVVSEYASFRNIMTDYLDSETVSLAVRRDTLMQKISGEAAVHKSILNDPGKAIEATMKNLDRTYNRKGSTSVRNQFEKVVVSDESIDTFIKSLALSRSLHDKVLEEEPHGFEYHSTKALLGRMPDAVRAMCNKMLRNETLTTEKIYEKAEEHLENQIEDAEITGRSASQSLKKWKTELHVTQSETDHKEEADKDSEDESTAELLAFGAKREQSKFHGSKTLNNQQGRSNQTVNNEVTAPKSNQKQSTQQPAQSQNQPNIGTQAPYLSNMLPQSQFPQTHQTNNQLGSYQHQFAQYPYQMNSNHSQFQGHVPTPMSSSPWNPQPSHINYYLHPTGQHQNFTNQQHNGQTGNLNQSQDPRNQLGYHPVPQHNNSPASFGQSQQRSSSKPWFKENGSPPSVGHSTGIQLSIQEEAMKPLTDCRDPDRYNLGPGPNIALIRYTFPRDYDEESYCQVCGKGHKLVRCLLSSSNVRKWIDEKNACSNCASRTHSVTACTSQVSCFYCCGKHHTGPKRASESLKLIKETPKMVDQSSADENKSEYPLQTVQNTSINLLVSPSEINSKDNILIKNQANTKTSVTDSKPHIIPLASSSVNNTTDTIKALHKNTTPDKSDAQQKNILLVSPSENILFDTTRLYDDAPIVNKEARIHQITHTLQTESFEPTELNVNEEDISLPLTTLQLDNNDQILTLVDTGASITLIADQAAKDLGLKVAQEIKLTVNGYKGKSRSSSNIYEIIIKGGTLEYKTFVAGVPDLPEIRYKTPVFSEEDHKELELYGLTNRDVIPCEEFERKRIGMILGNDILPHFIRGSQRICLPSGRYIELSPFAKMTFPRARHCPVMDTPTKDNKAEVQKERKEHSINTLMAQKYGRAGEDDLTDLILQLWKSENCGVESATLREEEYLDQRRLLIWFEDTLEITEDGQIAVALPWNGKEIRMGTNKNLAYKRLMCLIEKLRNNSNLLREYNKIIKEQLKAGIIERVTPEMQKQGRSYYAPQNAVFKANSANTKVRIVGDSSSHQKGQLSLNDCLFEGPNMLRTAPGLHLRHRIDQYPIVGDIARAFHQVRLQEKDRNVTKWLWVEDIEKPPTGDNLVEYRFTRIPFGMKCSPFLLAATIRHYLLMAASILSIEIDKNLYVDNIMVSTNYAEEVLPKIKGIQEEFKVMSMPVREFGTNYHPALLEIPEADRAESHISKFLGYSWNTTDDTITVLIPEPSVNRPTKRDIASFFAKTFDPMGYSAPLHVKIKKFVQKIWQNGLEWKAPLTDKLNKEWEIIKQQYKDTALVIPRKLRQKYHPDEKPEIVVFCDASQHTYACAVYIVYRHPDGSVESNLIGAKSKVRPSSGAGWTIPRLELLAMEIGMRYTESLIHELPEKDKPVSLDIFSDSMIALYWILTEEQKKQWVNNRVTTVHEVDKAIKESGMEVSYHHVTTDKNPADLATRGIDSTSLQNCTFWLNGPSFLSEPRKNWETKLEGEIQCPIEDKDEVTLELRNTSKPKNTSIRQKKRAEAMANLVLVETSVNATVSTSKKPKQTTEIYTSFVPFEYTNSLSSLTRITNMVLKFISTVSKNKTLQSEPLKEYTECNKITDTVERETRQRKLARLTVFTEHYKEAESRDWKFKETLNPFQSKDGLWRTKKHYQSPNIPLETSEPILVHREHKLAVMLMDEIHTENVHLPANYLVTALRSKYWIQTDGRLARSTISRCVACRKVKSFPFLYPYNTSLKENRTVPSTPFAKVGLDFFGPLQYKNRNETELEKGYVLIYTCLTTRCTHLEICADSSTTSYLNALKAIFAQRGVPKYIYSDNAQTFQLGERVLREDIKSYEPESRLINFLAREDINFRHITPMAPWQGGVYERIVGIAKKQFRKEIGKQIFSFPELHSIMKRVEGAINSRPLIRNPVHINDVPVLRPIDFLLPAVLLEVPNDTDNLKGDILYDPTVSTTEKETREHLKKMDRVMEKLWKIWSTSYLLLLRENAKRNNRFSKVSPRVGQVVLIQEEMLPRHTWPVGRITKLIGTPPLVQSVEVLYKGSIKERAVNQLIPLEIDEEQETIQTPEHATTSRIPHKVNQNESRTDNSDHKITSTRLQPPRRAKEGVHYSLDSDSE</sequence>
<feature type="compositionally biased region" description="Basic and acidic residues" evidence="2">
    <location>
        <begin position="672"/>
        <end position="686"/>
    </location>
</feature>
<feature type="compositionally biased region" description="Polar residues" evidence="2">
    <location>
        <begin position="863"/>
        <end position="881"/>
    </location>
</feature>
<evidence type="ECO:0000313" key="4">
    <source>
        <dbReference type="EMBL" id="EFO98537.1"/>
    </source>
</evidence>
<dbReference type="Gene3D" id="3.30.420.10">
    <property type="entry name" value="Ribonuclease H-like superfamily/Ribonuclease H"/>
    <property type="match status" value="1"/>
</dbReference>
<feature type="compositionally biased region" description="Polar residues" evidence="2">
    <location>
        <begin position="714"/>
        <end position="735"/>
    </location>
</feature>
<dbReference type="GO" id="GO:0015074">
    <property type="term" value="P:DNA integration"/>
    <property type="evidence" value="ECO:0007669"/>
    <property type="project" value="InterPro"/>
</dbReference>
<feature type="region of interest" description="Disordered" evidence="2">
    <location>
        <begin position="672"/>
        <end position="761"/>
    </location>
</feature>
<dbReference type="InterPro" id="IPR001584">
    <property type="entry name" value="Integrase_cat-core"/>
</dbReference>
<dbReference type="GO" id="GO:0042575">
    <property type="term" value="C:DNA polymerase complex"/>
    <property type="evidence" value="ECO:0007669"/>
    <property type="project" value="UniProtKB-ARBA"/>
</dbReference>
<dbReference type="PANTHER" id="PTHR47331">
    <property type="entry name" value="PHD-TYPE DOMAIN-CONTAINING PROTEIN"/>
    <property type="match status" value="1"/>
</dbReference>
<dbReference type="Pfam" id="PF05380">
    <property type="entry name" value="Peptidase_A17"/>
    <property type="match status" value="1"/>
</dbReference>
<keyword evidence="1" id="KW-0175">Coiled coil</keyword>
<dbReference type="OrthoDB" id="5920525at2759"/>
<dbReference type="Gene3D" id="2.40.70.10">
    <property type="entry name" value="Acid Proteases"/>
    <property type="match status" value="1"/>
</dbReference>
<dbReference type="GO" id="GO:0003676">
    <property type="term" value="F:nucleic acid binding"/>
    <property type="evidence" value="ECO:0007669"/>
    <property type="project" value="InterPro"/>
</dbReference>
<dbReference type="Proteomes" id="UP000008281">
    <property type="component" value="Unassembled WGS sequence"/>
</dbReference>
<feature type="compositionally biased region" description="Polar residues" evidence="2">
    <location>
        <begin position="797"/>
        <end position="820"/>
    </location>
</feature>
<dbReference type="InterPro" id="IPR012337">
    <property type="entry name" value="RNaseH-like_sf"/>
</dbReference>
<accession>E3MCQ8</accession>
<feature type="region of interest" description="Disordered" evidence="2">
    <location>
        <begin position="2538"/>
        <end position="2592"/>
    </location>
</feature>
<feature type="region of interest" description="Disordered" evidence="2">
    <location>
        <begin position="279"/>
        <end position="302"/>
    </location>
</feature>
<feature type="compositionally biased region" description="Polar residues" evidence="2">
    <location>
        <begin position="829"/>
        <end position="853"/>
    </location>
</feature>
<dbReference type="InterPro" id="IPR040676">
    <property type="entry name" value="DUF5641"/>
</dbReference>
<proteinExistence type="predicted"/>
<reference evidence="4" key="1">
    <citation type="submission" date="2007-07" db="EMBL/GenBank/DDBJ databases">
        <title>PCAP assembly of the Caenorhabditis remanei genome.</title>
        <authorList>
            <consortium name="The Caenorhabditis remanei Sequencing Consortium"/>
            <person name="Wilson R.K."/>
        </authorList>
    </citation>
    <scope>NUCLEOTIDE SEQUENCE [LARGE SCALE GENOMIC DNA]</scope>
    <source>
        <strain evidence="4">PB4641</strain>
    </source>
</reference>
<dbReference type="InterPro" id="IPR036397">
    <property type="entry name" value="RNaseH_sf"/>
</dbReference>
<dbReference type="PANTHER" id="PTHR47331:SF1">
    <property type="entry name" value="GAG-LIKE PROTEIN"/>
    <property type="match status" value="1"/>
</dbReference>
<feature type="region of interest" description="Disordered" evidence="2">
    <location>
        <begin position="797"/>
        <end position="897"/>
    </location>
</feature>
<dbReference type="HOGENOM" id="CLU_227931_0_0_1"/>
<dbReference type="Gene3D" id="3.30.70.270">
    <property type="match status" value="1"/>
</dbReference>
<dbReference type="SUPFAM" id="SSF56672">
    <property type="entry name" value="DNA/RNA polymerases"/>
    <property type="match status" value="1"/>
</dbReference>
<evidence type="ECO:0000256" key="1">
    <source>
        <dbReference type="SAM" id="Coils"/>
    </source>
</evidence>
<keyword evidence="5" id="KW-1185">Reference proteome</keyword>
<feature type="region of interest" description="Disordered" evidence="2">
    <location>
        <begin position="433"/>
        <end position="474"/>
    </location>
</feature>